<dbReference type="EMBL" id="JAWZYT010000919">
    <property type="protein sequence ID" value="KAK4317454.1"/>
    <property type="molecule type" value="Genomic_DNA"/>
</dbReference>
<evidence type="ECO:0000313" key="2">
    <source>
        <dbReference type="EMBL" id="KAK4317454.1"/>
    </source>
</evidence>
<dbReference type="AlphaFoldDB" id="A0AAE1PZI8"/>
<feature type="region of interest" description="Disordered" evidence="1">
    <location>
        <begin position="53"/>
        <end position="78"/>
    </location>
</feature>
<reference evidence="2" key="1">
    <citation type="submission" date="2023-11" db="EMBL/GenBank/DDBJ databases">
        <title>Genome assemblies of two species of porcelain crab, Petrolisthes cinctipes and Petrolisthes manimaculis (Anomura: Porcellanidae).</title>
        <authorList>
            <person name="Angst P."/>
        </authorList>
    </citation>
    <scope>NUCLEOTIDE SEQUENCE</scope>
    <source>
        <strain evidence="2">PB745_02</strain>
        <tissue evidence="2">Gill</tissue>
    </source>
</reference>
<dbReference type="Proteomes" id="UP001292094">
    <property type="component" value="Unassembled WGS sequence"/>
</dbReference>
<gene>
    <name evidence="2" type="ORF">Pmani_011459</name>
</gene>
<evidence type="ECO:0000313" key="3">
    <source>
        <dbReference type="Proteomes" id="UP001292094"/>
    </source>
</evidence>
<accession>A0AAE1PZI8</accession>
<sequence>MLVIHATGTYATHSTPRTTLNATPNATFNYSTPRSRKLHLLCSSASTYPTQRHACAPLHSPVRPRPLPRPRPAPLRQS</sequence>
<name>A0AAE1PZI8_9EUCA</name>
<evidence type="ECO:0000256" key="1">
    <source>
        <dbReference type="SAM" id="MobiDB-lite"/>
    </source>
</evidence>
<proteinExistence type="predicted"/>
<feature type="compositionally biased region" description="Pro residues" evidence="1">
    <location>
        <begin position="63"/>
        <end position="78"/>
    </location>
</feature>
<protein>
    <submittedName>
        <fullName evidence="2">Uncharacterized protein</fullName>
    </submittedName>
</protein>
<comment type="caution">
    <text evidence="2">The sequence shown here is derived from an EMBL/GenBank/DDBJ whole genome shotgun (WGS) entry which is preliminary data.</text>
</comment>
<keyword evidence="3" id="KW-1185">Reference proteome</keyword>
<organism evidence="2 3">
    <name type="scientific">Petrolisthes manimaculis</name>
    <dbReference type="NCBI Taxonomy" id="1843537"/>
    <lineage>
        <taxon>Eukaryota</taxon>
        <taxon>Metazoa</taxon>
        <taxon>Ecdysozoa</taxon>
        <taxon>Arthropoda</taxon>
        <taxon>Crustacea</taxon>
        <taxon>Multicrustacea</taxon>
        <taxon>Malacostraca</taxon>
        <taxon>Eumalacostraca</taxon>
        <taxon>Eucarida</taxon>
        <taxon>Decapoda</taxon>
        <taxon>Pleocyemata</taxon>
        <taxon>Anomura</taxon>
        <taxon>Galatheoidea</taxon>
        <taxon>Porcellanidae</taxon>
        <taxon>Petrolisthes</taxon>
    </lineage>
</organism>